<accession>A0A2P2NCW8</accession>
<dbReference type="AlphaFoldDB" id="A0A2P2NCW8"/>
<evidence type="ECO:0000313" key="1">
    <source>
        <dbReference type="EMBL" id="MBX40302.1"/>
    </source>
</evidence>
<dbReference type="EMBL" id="GGEC01059818">
    <property type="protein sequence ID" value="MBX40302.1"/>
    <property type="molecule type" value="Transcribed_RNA"/>
</dbReference>
<reference evidence="1" key="1">
    <citation type="submission" date="2018-02" db="EMBL/GenBank/DDBJ databases">
        <title>Rhizophora mucronata_Transcriptome.</title>
        <authorList>
            <person name="Meera S.P."/>
            <person name="Sreeshan A."/>
            <person name="Augustine A."/>
        </authorList>
    </citation>
    <scope>NUCLEOTIDE SEQUENCE</scope>
    <source>
        <tissue evidence="1">Leaf</tissue>
    </source>
</reference>
<proteinExistence type="predicted"/>
<organism evidence="1">
    <name type="scientific">Rhizophora mucronata</name>
    <name type="common">Asiatic mangrove</name>
    <dbReference type="NCBI Taxonomy" id="61149"/>
    <lineage>
        <taxon>Eukaryota</taxon>
        <taxon>Viridiplantae</taxon>
        <taxon>Streptophyta</taxon>
        <taxon>Embryophyta</taxon>
        <taxon>Tracheophyta</taxon>
        <taxon>Spermatophyta</taxon>
        <taxon>Magnoliopsida</taxon>
        <taxon>eudicotyledons</taxon>
        <taxon>Gunneridae</taxon>
        <taxon>Pentapetalae</taxon>
        <taxon>rosids</taxon>
        <taxon>fabids</taxon>
        <taxon>Malpighiales</taxon>
        <taxon>Rhizophoraceae</taxon>
        <taxon>Rhizophora</taxon>
    </lineage>
</organism>
<sequence length="41" mass="4915">MTKRYPIYIDILGRQLICLRQHLSLDYLSNLQIIQQSLEHS</sequence>
<protein>
    <submittedName>
        <fullName evidence="1">EXTRA-LARGE G-protein</fullName>
    </submittedName>
</protein>
<name>A0A2P2NCW8_RHIMU</name>